<dbReference type="EMBL" id="JACIEK010000015">
    <property type="protein sequence ID" value="MBB4000105.1"/>
    <property type="molecule type" value="Genomic_DNA"/>
</dbReference>
<evidence type="ECO:0000313" key="3">
    <source>
        <dbReference type="EMBL" id="MBB4000105.1"/>
    </source>
</evidence>
<feature type="chain" id="PRO_5030980344" evidence="2">
    <location>
        <begin position="23"/>
        <end position="124"/>
    </location>
</feature>
<organism evidence="3 4">
    <name type="scientific">Aureimonas pseudogalii</name>
    <dbReference type="NCBI Taxonomy" id="1744844"/>
    <lineage>
        <taxon>Bacteria</taxon>
        <taxon>Pseudomonadati</taxon>
        <taxon>Pseudomonadota</taxon>
        <taxon>Alphaproteobacteria</taxon>
        <taxon>Hyphomicrobiales</taxon>
        <taxon>Aurantimonadaceae</taxon>
        <taxon>Aureimonas</taxon>
    </lineage>
</organism>
<feature type="signal peptide" evidence="2">
    <location>
        <begin position="1"/>
        <end position="22"/>
    </location>
</feature>
<sequence>MKKLHVLAASVAMIAFAGTANAQEAGFGGTMQTVRTGFLGPMGDLLLAIAFIAGVISAIVAITVLWKNSRNNHDPNASPIAAFKWGAAAAALLALPVFMGLSVDTFFGDGGTRSAIDGTLRAVE</sequence>
<keyword evidence="1" id="KW-0472">Membrane</keyword>
<dbReference type="RefSeq" id="WP_183201674.1">
    <property type="nucleotide sequence ID" value="NZ_JACIEK010000015.1"/>
</dbReference>
<protein>
    <submittedName>
        <fullName evidence="3">ABC-type maltose transport system permease subunit</fullName>
    </submittedName>
</protein>
<feature type="transmembrane region" description="Helical" evidence="1">
    <location>
        <begin position="46"/>
        <end position="66"/>
    </location>
</feature>
<keyword evidence="1" id="KW-0812">Transmembrane</keyword>
<dbReference type="Proteomes" id="UP000542776">
    <property type="component" value="Unassembled WGS sequence"/>
</dbReference>
<reference evidence="3 4" key="1">
    <citation type="submission" date="2020-08" db="EMBL/GenBank/DDBJ databases">
        <title>Genomic Encyclopedia of Type Strains, Phase IV (KMG-IV): sequencing the most valuable type-strain genomes for metagenomic binning, comparative biology and taxonomic classification.</title>
        <authorList>
            <person name="Goeker M."/>
        </authorList>
    </citation>
    <scope>NUCLEOTIDE SEQUENCE [LARGE SCALE GENOMIC DNA]</scope>
    <source>
        <strain evidence="3 4">DSM 102238</strain>
    </source>
</reference>
<dbReference type="AlphaFoldDB" id="A0A7W6MLT2"/>
<name>A0A7W6MLT2_9HYPH</name>
<gene>
    <name evidence="3" type="ORF">GGR04_003981</name>
</gene>
<evidence type="ECO:0000256" key="2">
    <source>
        <dbReference type="SAM" id="SignalP"/>
    </source>
</evidence>
<keyword evidence="1" id="KW-1133">Transmembrane helix</keyword>
<comment type="caution">
    <text evidence="3">The sequence shown here is derived from an EMBL/GenBank/DDBJ whole genome shotgun (WGS) entry which is preliminary data.</text>
</comment>
<evidence type="ECO:0000313" key="4">
    <source>
        <dbReference type="Proteomes" id="UP000542776"/>
    </source>
</evidence>
<accession>A0A7W6MLT2</accession>
<evidence type="ECO:0000256" key="1">
    <source>
        <dbReference type="SAM" id="Phobius"/>
    </source>
</evidence>
<proteinExistence type="predicted"/>
<feature type="transmembrane region" description="Helical" evidence="1">
    <location>
        <begin position="78"/>
        <end position="99"/>
    </location>
</feature>
<keyword evidence="4" id="KW-1185">Reference proteome</keyword>
<keyword evidence="2" id="KW-0732">Signal</keyword>